<comment type="caution">
    <text evidence="2">The sequence shown here is derived from an EMBL/GenBank/DDBJ whole genome shotgun (WGS) entry which is preliminary data.</text>
</comment>
<dbReference type="eggNOG" id="COG0693">
    <property type="taxonomic scope" value="Bacteria"/>
</dbReference>
<sequence length="218" mass="22428">MQIGFILFPNVTQLDFTGPLQVLHRMPGATTHILAKSPAPVPSDCGLSLVPTGTFAEAPPLDMIVVPGGFGVVDAIRDAETLDFIRAAGAAATHVTSVCTGAFLLGAAGLLKGKRATTHWAYASLLPLVGATHAPGRWAKDGNTWTGGGVTAGIDFAFAIIADLAGQQVAEGIQLAIEYDPDPPTRSGTPALANDKLVTVMNTRYADPVAAMRAAVTA</sequence>
<evidence type="ECO:0000313" key="2">
    <source>
        <dbReference type="EMBL" id="KCZ92334.1"/>
    </source>
</evidence>
<dbReference type="InterPro" id="IPR002818">
    <property type="entry name" value="DJ-1/PfpI"/>
</dbReference>
<evidence type="ECO:0000313" key="3">
    <source>
        <dbReference type="Proteomes" id="UP000025171"/>
    </source>
</evidence>
<dbReference type="InterPro" id="IPR052158">
    <property type="entry name" value="INH-QAR"/>
</dbReference>
<dbReference type="RefSeq" id="WP_035616560.1">
    <property type="nucleotide sequence ID" value="NZ_ARYK01000004.1"/>
</dbReference>
<reference evidence="2 3" key="1">
    <citation type="journal article" date="2014" name="Antonie Van Leeuwenhoek">
        <title>Hyphomonas beringensis sp. nov. and Hyphomonas chukchiensis sp. nov., isolated from surface seawater of the Bering Sea and Chukchi Sea.</title>
        <authorList>
            <person name="Li C."/>
            <person name="Lai Q."/>
            <person name="Li G."/>
            <person name="Dong C."/>
            <person name="Wang J."/>
            <person name="Liao Y."/>
            <person name="Shao Z."/>
        </authorList>
    </citation>
    <scope>NUCLEOTIDE SEQUENCE [LARGE SCALE GENOMIC DNA]</scope>
    <source>
        <strain evidence="2 3">MHS-2</strain>
    </source>
</reference>
<accession>A0A059FNW7</accession>
<dbReference type="Proteomes" id="UP000025171">
    <property type="component" value="Unassembled WGS sequence"/>
</dbReference>
<feature type="domain" description="DJ-1/PfpI" evidence="1">
    <location>
        <begin position="2"/>
        <end position="162"/>
    </location>
</feature>
<dbReference type="Gene3D" id="3.40.50.880">
    <property type="match status" value="1"/>
</dbReference>
<dbReference type="EMBL" id="ARYK01000004">
    <property type="protein sequence ID" value="KCZ92334.1"/>
    <property type="molecule type" value="Genomic_DNA"/>
</dbReference>
<dbReference type="PATRIC" id="fig|1280950.3.peg.1973"/>
<dbReference type="AlphaFoldDB" id="A0A059FNW7"/>
<dbReference type="Pfam" id="PF01965">
    <property type="entry name" value="DJ-1_PfpI"/>
    <property type="match status" value="1"/>
</dbReference>
<name>A0A059FNW7_9PROT</name>
<proteinExistence type="predicted"/>
<keyword evidence="3" id="KW-1185">Reference proteome</keyword>
<dbReference type="GO" id="GO:0006355">
    <property type="term" value="P:regulation of DNA-templated transcription"/>
    <property type="evidence" value="ECO:0007669"/>
    <property type="project" value="TreeGrafter"/>
</dbReference>
<organism evidence="2 3">
    <name type="scientific">Hyphomonas johnsonii MHS-2</name>
    <dbReference type="NCBI Taxonomy" id="1280950"/>
    <lineage>
        <taxon>Bacteria</taxon>
        <taxon>Pseudomonadati</taxon>
        <taxon>Pseudomonadota</taxon>
        <taxon>Alphaproteobacteria</taxon>
        <taxon>Hyphomonadales</taxon>
        <taxon>Hyphomonadaceae</taxon>
        <taxon>Hyphomonas</taxon>
    </lineage>
</organism>
<dbReference type="InterPro" id="IPR029062">
    <property type="entry name" value="Class_I_gatase-like"/>
</dbReference>
<dbReference type="STRING" id="1280950.HJO_09874"/>
<dbReference type="PANTHER" id="PTHR43130:SF2">
    <property type="entry name" value="DJ-1_PFPI DOMAIN-CONTAINING PROTEIN"/>
    <property type="match status" value="1"/>
</dbReference>
<dbReference type="SUPFAM" id="SSF52317">
    <property type="entry name" value="Class I glutamine amidotransferase-like"/>
    <property type="match status" value="1"/>
</dbReference>
<evidence type="ECO:0000259" key="1">
    <source>
        <dbReference type="Pfam" id="PF01965"/>
    </source>
</evidence>
<dbReference type="PANTHER" id="PTHR43130">
    <property type="entry name" value="ARAC-FAMILY TRANSCRIPTIONAL REGULATOR"/>
    <property type="match status" value="1"/>
</dbReference>
<dbReference type="OrthoDB" id="186587at2"/>
<gene>
    <name evidence="2" type="ORF">HJO_09874</name>
</gene>
<dbReference type="CDD" id="cd03139">
    <property type="entry name" value="GATase1_PfpI_2"/>
    <property type="match status" value="1"/>
</dbReference>
<protein>
    <submittedName>
        <fullName evidence="2">ThiJ/PfpI</fullName>
    </submittedName>
</protein>